<evidence type="ECO:0000256" key="2">
    <source>
        <dbReference type="ARBA" id="ARBA00023015"/>
    </source>
</evidence>
<dbReference type="AlphaFoldDB" id="A0A6L7ETT7"/>
<dbReference type="SUPFAM" id="SSF46785">
    <property type="entry name" value="Winged helix' DNA-binding domain"/>
    <property type="match status" value="1"/>
</dbReference>
<dbReference type="SMART" id="SM00346">
    <property type="entry name" value="HTH_ICLR"/>
    <property type="match status" value="1"/>
</dbReference>
<keyword evidence="10" id="KW-1185">Reference proteome</keyword>
<feature type="domain" description="HTH iclR-type" evidence="7">
    <location>
        <begin position="5"/>
        <end position="67"/>
    </location>
</feature>
<dbReference type="InterPro" id="IPR029016">
    <property type="entry name" value="GAF-like_dom_sf"/>
</dbReference>
<dbReference type="InterPro" id="IPR036390">
    <property type="entry name" value="WH_DNA-bd_sf"/>
</dbReference>
<dbReference type="GO" id="GO:0045892">
    <property type="term" value="P:negative regulation of DNA-templated transcription"/>
    <property type="evidence" value="ECO:0007669"/>
    <property type="project" value="TreeGrafter"/>
</dbReference>
<dbReference type="InterPro" id="IPR014757">
    <property type="entry name" value="Tscrpt_reg_IclR_C"/>
</dbReference>
<sequence>MPGTIQSIERAAQALHLLGAVPEPLPLGELARLLDLPKTTVHGIVRTLCEVGFVVQDPATGHYSLGSGLADLGRAVDPHLLRARVSHWADGLAARTGLAVEVAMLRGPTAELVAHVFRPDGSPQRLRVGELVPAHATALGHVLLAWAPVASRVRELALTAYTPTTPSTHVALGRALQLARRQGWAALDGGLTLGTAGVAAPIHHQVGTAVGAIGVVGPSDQVLQPSGAPHPGLVEQLLAAAHATASTLRDRL</sequence>
<dbReference type="GO" id="GO:0006071">
    <property type="term" value="P:glycerol metabolic process"/>
    <property type="evidence" value="ECO:0007669"/>
    <property type="project" value="UniProtKB-KW"/>
</dbReference>
<evidence type="ECO:0000259" key="7">
    <source>
        <dbReference type="PROSITE" id="PS51077"/>
    </source>
</evidence>
<keyword evidence="1" id="KW-0319">Glycerol metabolism</keyword>
<dbReference type="InterPro" id="IPR005471">
    <property type="entry name" value="Tscrpt_reg_IclR_N"/>
</dbReference>
<dbReference type="Pfam" id="PF01614">
    <property type="entry name" value="IclR_C"/>
    <property type="match status" value="1"/>
</dbReference>
<keyword evidence="3" id="KW-0238">DNA-binding</keyword>
<evidence type="ECO:0000256" key="3">
    <source>
        <dbReference type="ARBA" id="ARBA00023125"/>
    </source>
</evidence>
<protein>
    <recommendedName>
        <fullName evidence="6">Glycerol operon regulatory protein</fullName>
    </recommendedName>
</protein>
<dbReference type="PANTHER" id="PTHR30136:SF24">
    <property type="entry name" value="HTH-TYPE TRANSCRIPTIONAL REPRESSOR ALLR"/>
    <property type="match status" value="1"/>
</dbReference>
<dbReference type="GO" id="GO:0003677">
    <property type="term" value="F:DNA binding"/>
    <property type="evidence" value="ECO:0007669"/>
    <property type="project" value="UniProtKB-KW"/>
</dbReference>
<dbReference type="Gene3D" id="1.10.10.10">
    <property type="entry name" value="Winged helix-like DNA-binding domain superfamily/Winged helix DNA-binding domain"/>
    <property type="match status" value="1"/>
</dbReference>
<dbReference type="InterPro" id="IPR050707">
    <property type="entry name" value="HTH_MetabolicPath_Reg"/>
</dbReference>
<reference evidence="9 10" key="1">
    <citation type="submission" date="2019-12" db="EMBL/GenBank/DDBJ databases">
        <authorList>
            <person name="Kun Z."/>
        </authorList>
    </citation>
    <scope>NUCLEOTIDE SEQUENCE [LARGE SCALE GENOMIC DNA]</scope>
    <source>
        <strain evidence="9 10">YIM 123512</strain>
    </source>
</reference>
<comment type="caution">
    <text evidence="9">The sequence shown here is derived from an EMBL/GenBank/DDBJ whole genome shotgun (WGS) entry which is preliminary data.</text>
</comment>
<dbReference type="Pfam" id="PF09339">
    <property type="entry name" value="HTH_IclR"/>
    <property type="match status" value="1"/>
</dbReference>
<dbReference type="Gene3D" id="3.30.450.40">
    <property type="match status" value="1"/>
</dbReference>
<evidence type="ECO:0000256" key="6">
    <source>
        <dbReference type="ARBA" id="ARBA00070406"/>
    </source>
</evidence>
<keyword evidence="4" id="KW-0804">Transcription</keyword>
<proteinExistence type="predicted"/>
<evidence type="ECO:0000259" key="8">
    <source>
        <dbReference type="PROSITE" id="PS51078"/>
    </source>
</evidence>
<evidence type="ECO:0000256" key="4">
    <source>
        <dbReference type="ARBA" id="ARBA00023163"/>
    </source>
</evidence>
<dbReference type="EMBL" id="WUEK01000006">
    <property type="protein sequence ID" value="MXG90120.1"/>
    <property type="molecule type" value="Genomic_DNA"/>
</dbReference>
<feature type="domain" description="IclR-ED" evidence="8">
    <location>
        <begin position="68"/>
        <end position="252"/>
    </location>
</feature>
<dbReference type="FunFam" id="1.10.10.10:FF:000056">
    <property type="entry name" value="IclR family transcriptional regulator"/>
    <property type="match status" value="1"/>
</dbReference>
<dbReference type="RefSeq" id="WP_160878053.1">
    <property type="nucleotide sequence ID" value="NZ_WUEK01000006.1"/>
</dbReference>
<evidence type="ECO:0000256" key="1">
    <source>
        <dbReference type="ARBA" id="ARBA00022798"/>
    </source>
</evidence>
<accession>A0A6L7ETT7</accession>
<evidence type="ECO:0000313" key="9">
    <source>
        <dbReference type="EMBL" id="MXG90120.1"/>
    </source>
</evidence>
<keyword evidence="2" id="KW-0805">Transcription regulation</keyword>
<dbReference type="PANTHER" id="PTHR30136">
    <property type="entry name" value="HELIX-TURN-HELIX TRANSCRIPTIONAL REGULATOR, ICLR FAMILY"/>
    <property type="match status" value="1"/>
</dbReference>
<dbReference type="PROSITE" id="PS51077">
    <property type="entry name" value="HTH_ICLR"/>
    <property type="match status" value="1"/>
</dbReference>
<dbReference type="Proteomes" id="UP000473325">
    <property type="component" value="Unassembled WGS sequence"/>
</dbReference>
<gene>
    <name evidence="9" type="ORF">GRQ65_11200</name>
</gene>
<organism evidence="9 10">
    <name type="scientific">Nocardioides flavescens</name>
    <dbReference type="NCBI Taxonomy" id="2691959"/>
    <lineage>
        <taxon>Bacteria</taxon>
        <taxon>Bacillati</taxon>
        <taxon>Actinomycetota</taxon>
        <taxon>Actinomycetes</taxon>
        <taxon>Propionibacteriales</taxon>
        <taxon>Nocardioidaceae</taxon>
        <taxon>Nocardioides</taxon>
    </lineage>
</organism>
<comment type="function">
    <text evidence="5">May be an activator protein for the gylABX operon.</text>
</comment>
<evidence type="ECO:0000313" key="10">
    <source>
        <dbReference type="Proteomes" id="UP000473325"/>
    </source>
</evidence>
<name>A0A6L7ETT7_9ACTN</name>
<dbReference type="InterPro" id="IPR036388">
    <property type="entry name" value="WH-like_DNA-bd_sf"/>
</dbReference>
<dbReference type="SUPFAM" id="SSF55781">
    <property type="entry name" value="GAF domain-like"/>
    <property type="match status" value="1"/>
</dbReference>
<dbReference type="GO" id="GO:0003700">
    <property type="term" value="F:DNA-binding transcription factor activity"/>
    <property type="evidence" value="ECO:0007669"/>
    <property type="project" value="TreeGrafter"/>
</dbReference>
<evidence type="ECO:0000256" key="5">
    <source>
        <dbReference type="ARBA" id="ARBA00058938"/>
    </source>
</evidence>
<dbReference type="PROSITE" id="PS51078">
    <property type="entry name" value="ICLR_ED"/>
    <property type="match status" value="1"/>
</dbReference>